<evidence type="ECO:0000256" key="1">
    <source>
        <dbReference type="SAM" id="Phobius"/>
    </source>
</evidence>
<name>A0A822XDK2_NELNU</name>
<accession>A0A822XDK2</accession>
<keyword evidence="1" id="KW-0812">Transmembrane</keyword>
<comment type="caution">
    <text evidence="2">The sequence shown here is derived from an EMBL/GenBank/DDBJ whole genome shotgun (WGS) entry which is preliminary data.</text>
</comment>
<reference evidence="2 3" key="1">
    <citation type="journal article" date="2020" name="Mol. Biol. Evol.">
        <title>Distinct Expression and Methylation Patterns for Genes with Different Fates following a Single Whole-Genome Duplication in Flowering Plants.</title>
        <authorList>
            <person name="Shi T."/>
            <person name="Rahmani R.S."/>
            <person name="Gugger P.F."/>
            <person name="Wang M."/>
            <person name="Li H."/>
            <person name="Zhang Y."/>
            <person name="Li Z."/>
            <person name="Wang Q."/>
            <person name="Van de Peer Y."/>
            <person name="Marchal K."/>
            <person name="Chen J."/>
        </authorList>
    </citation>
    <scope>NUCLEOTIDE SEQUENCE [LARGE SCALE GENOMIC DNA]</scope>
    <source>
        <tissue evidence="2">Leaf</tissue>
    </source>
</reference>
<gene>
    <name evidence="2" type="ORF">HUJ06_019873</name>
</gene>
<evidence type="ECO:0000313" key="2">
    <source>
        <dbReference type="EMBL" id="DAD18410.1"/>
    </source>
</evidence>
<dbReference type="AlphaFoldDB" id="A0A822XDK2"/>
<keyword evidence="3" id="KW-1185">Reference proteome</keyword>
<organism evidence="2 3">
    <name type="scientific">Nelumbo nucifera</name>
    <name type="common">Sacred lotus</name>
    <dbReference type="NCBI Taxonomy" id="4432"/>
    <lineage>
        <taxon>Eukaryota</taxon>
        <taxon>Viridiplantae</taxon>
        <taxon>Streptophyta</taxon>
        <taxon>Embryophyta</taxon>
        <taxon>Tracheophyta</taxon>
        <taxon>Spermatophyta</taxon>
        <taxon>Magnoliopsida</taxon>
        <taxon>Proteales</taxon>
        <taxon>Nelumbonaceae</taxon>
        <taxon>Nelumbo</taxon>
    </lineage>
</organism>
<dbReference type="EMBL" id="DUZY01000001">
    <property type="protein sequence ID" value="DAD18410.1"/>
    <property type="molecule type" value="Genomic_DNA"/>
</dbReference>
<dbReference type="Proteomes" id="UP000607653">
    <property type="component" value="Unassembled WGS sequence"/>
</dbReference>
<evidence type="ECO:0000313" key="3">
    <source>
        <dbReference type="Proteomes" id="UP000607653"/>
    </source>
</evidence>
<protein>
    <submittedName>
        <fullName evidence="2">Uncharacterized protein</fullName>
    </submittedName>
</protein>
<sequence>MAIGEKGSLRVNRSIQNQERTCKSCCSLPSERNASAGLLSLSPDCHYRCYAKLEVGERRKRKQRGIDGKQRWFLISTFLFFLENVFLHLYSPTVFPFSLCTKSSSQKISTLPLRVSNLFLANNASSSVFHSLLPF</sequence>
<keyword evidence="1" id="KW-0472">Membrane</keyword>
<keyword evidence="1" id="KW-1133">Transmembrane helix</keyword>
<proteinExistence type="predicted"/>
<feature type="transmembrane region" description="Helical" evidence="1">
    <location>
        <begin position="72"/>
        <end position="90"/>
    </location>
</feature>